<evidence type="ECO:0000256" key="9">
    <source>
        <dbReference type="ARBA" id="ARBA00022982"/>
    </source>
</evidence>
<dbReference type="PANTHER" id="PTHR11435">
    <property type="entry name" value="NADH UBIQUINONE OXIDOREDUCTASE SUBUNIT ND6"/>
    <property type="match status" value="1"/>
</dbReference>
<dbReference type="AlphaFoldDB" id="A0A481MVG8"/>
<dbReference type="Pfam" id="PF00499">
    <property type="entry name" value="Oxidored_q3"/>
    <property type="match status" value="1"/>
</dbReference>
<keyword evidence="11 15" id="KW-0520">NAD</keyword>
<keyword evidence="9 15" id="KW-0249">Electron transport</keyword>
<evidence type="ECO:0000256" key="7">
    <source>
        <dbReference type="ARBA" id="ARBA00022692"/>
    </source>
</evidence>
<dbReference type="InterPro" id="IPR042106">
    <property type="entry name" value="Nuo/plastoQ_OxRdtase_6_NuoJ"/>
</dbReference>
<gene>
    <name evidence="16" type="primary">NADH6</name>
</gene>
<keyword evidence="7 15" id="KW-0812">Transmembrane</keyword>
<feature type="transmembrane region" description="Helical" evidence="15">
    <location>
        <begin position="54"/>
        <end position="73"/>
    </location>
</feature>
<evidence type="ECO:0000256" key="8">
    <source>
        <dbReference type="ARBA" id="ARBA00022967"/>
    </source>
</evidence>
<evidence type="ECO:0000313" key="16">
    <source>
        <dbReference type="EMBL" id="QAU54047.1"/>
    </source>
</evidence>
<dbReference type="EC" id="7.1.1.2" evidence="3 15"/>
<sequence>MIFYAVLVLMFFGSTLVFYSLSPYYGALGLVIVALSGCLLCSLLGFSFVALVMILIYVGGMLVVFVYSTAISAERYPMVSNLNEVLFLSVLVMFWGFFSFESLVNVNVSSWCFEGNSDLVGVSELYNEMGWYLLIGGYVLLIALIVALMITYGSDYSVLKAL</sequence>
<keyword evidence="13 15" id="KW-0472">Membrane</keyword>
<keyword evidence="12 15" id="KW-0496">Mitochondrion</keyword>
<comment type="subcellular location">
    <subcellularLocation>
        <location evidence="1 15">Mitochondrion membrane</location>
        <topology evidence="1 15">Multi-pass membrane protein</topology>
    </subcellularLocation>
</comment>
<evidence type="ECO:0000256" key="1">
    <source>
        <dbReference type="ARBA" id="ARBA00004225"/>
    </source>
</evidence>
<keyword evidence="8 15" id="KW-1278">Translocase</keyword>
<evidence type="ECO:0000256" key="6">
    <source>
        <dbReference type="ARBA" id="ARBA00022660"/>
    </source>
</evidence>
<dbReference type="EMBL" id="MH507076">
    <property type="protein sequence ID" value="QAU54047.1"/>
    <property type="molecule type" value="Genomic_DNA"/>
</dbReference>
<dbReference type="GO" id="GO:0008137">
    <property type="term" value="F:NADH dehydrogenase (ubiquinone) activity"/>
    <property type="evidence" value="ECO:0007669"/>
    <property type="project" value="UniProtKB-UniRule"/>
</dbReference>
<dbReference type="InterPro" id="IPR050269">
    <property type="entry name" value="ComplexI_Subunit6"/>
</dbReference>
<feature type="transmembrane region" description="Helical" evidence="15">
    <location>
        <begin position="85"/>
        <end position="109"/>
    </location>
</feature>
<evidence type="ECO:0000256" key="5">
    <source>
        <dbReference type="ARBA" id="ARBA00022448"/>
    </source>
</evidence>
<organism evidence="16">
    <name type="scientific">Aquilonastra batheri</name>
    <dbReference type="NCBI Taxonomy" id="60557"/>
    <lineage>
        <taxon>Eukaryota</taxon>
        <taxon>Metazoa</taxon>
        <taxon>Echinodermata</taxon>
        <taxon>Eleutherozoa</taxon>
        <taxon>Asterozoa</taxon>
        <taxon>Asteroidea</taxon>
        <taxon>Valvatacea</taxon>
        <taxon>Valvatida</taxon>
        <taxon>Asterinidae</taxon>
        <taxon>Aquilonastra</taxon>
    </lineage>
</organism>
<dbReference type="InterPro" id="IPR001457">
    <property type="entry name" value="NADH_UbQ/plastoQ_OxRdtase_su6"/>
</dbReference>
<evidence type="ECO:0000256" key="15">
    <source>
        <dbReference type="RuleBase" id="RU004430"/>
    </source>
</evidence>
<evidence type="ECO:0000256" key="12">
    <source>
        <dbReference type="ARBA" id="ARBA00023128"/>
    </source>
</evidence>
<comment type="similarity">
    <text evidence="2 15">Belongs to the complex I subunit 6 family.</text>
</comment>
<keyword evidence="5 15" id="KW-0813">Transport</keyword>
<feature type="transmembrane region" description="Helical" evidence="15">
    <location>
        <begin position="28"/>
        <end position="48"/>
    </location>
</feature>
<protein>
    <recommendedName>
        <fullName evidence="4 15">NADH-ubiquinone oxidoreductase chain 6</fullName>
        <ecNumber evidence="3 15">7.1.1.2</ecNumber>
    </recommendedName>
</protein>
<feature type="transmembrane region" description="Helical" evidence="15">
    <location>
        <begin position="129"/>
        <end position="152"/>
    </location>
</feature>
<keyword evidence="15" id="KW-0830">Ubiquinone</keyword>
<evidence type="ECO:0000256" key="10">
    <source>
        <dbReference type="ARBA" id="ARBA00022989"/>
    </source>
</evidence>
<accession>A0A481MVG8</accession>
<geneLocation type="mitochondrion" evidence="16"/>
<keyword evidence="6 15" id="KW-0679">Respiratory chain</keyword>
<evidence type="ECO:0000256" key="11">
    <source>
        <dbReference type="ARBA" id="ARBA00023027"/>
    </source>
</evidence>
<evidence type="ECO:0000256" key="2">
    <source>
        <dbReference type="ARBA" id="ARBA00005698"/>
    </source>
</evidence>
<keyword evidence="10 15" id="KW-1133">Transmembrane helix</keyword>
<evidence type="ECO:0000256" key="3">
    <source>
        <dbReference type="ARBA" id="ARBA00012944"/>
    </source>
</evidence>
<proteinExistence type="inferred from homology"/>
<dbReference type="GO" id="GO:0031966">
    <property type="term" value="C:mitochondrial membrane"/>
    <property type="evidence" value="ECO:0007669"/>
    <property type="project" value="UniProtKB-SubCell"/>
</dbReference>
<dbReference type="PANTHER" id="PTHR11435:SF1">
    <property type="entry name" value="NADH-UBIQUINONE OXIDOREDUCTASE CHAIN 6"/>
    <property type="match status" value="1"/>
</dbReference>
<evidence type="ECO:0000256" key="14">
    <source>
        <dbReference type="ARBA" id="ARBA00049551"/>
    </source>
</evidence>
<name>A0A481MVG8_9ECHI</name>
<feature type="transmembrane region" description="Helical" evidence="15">
    <location>
        <begin position="6"/>
        <end position="21"/>
    </location>
</feature>
<comment type="catalytic activity">
    <reaction evidence="14 15">
        <text>a ubiquinone + NADH + 5 H(+)(in) = a ubiquinol + NAD(+) + 4 H(+)(out)</text>
        <dbReference type="Rhea" id="RHEA:29091"/>
        <dbReference type="Rhea" id="RHEA-COMP:9565"/>
        <dbReference type="Rhea" id="RHEA-COMP:9566"/>
        <dbReference type="ChEBI" id="CHEBI:15378"/>
        <dbReference type="ChEBI" id="CHEBI:16389"/>
        <dbReference type="ChEBI" id="CHEBI:17976"/>
        <dbReference type="ChEBI" id="CHEBI:57540"/>
        <dbReference type="ChEBI" id="CHEBI:57945"/>
        <dbReference type="EC" id="7.1.1.2"/>
    </reaction>
</comment>
<evidence type="ECO:0000256" key="13">
    <source>
        <dbReference type="ARBA" id="ARBA00023136"/>
    </source>
</evidence>
<dbReference type="Gene3D" id="1.20.120.1200">
    <property type="entry name" value="NADH-ubiquinone/plastoquinone oxidoreductase chain 6, subunit NuoJ"/>
    <property type="match status" value="1"/>
</dbReference>
<evidence type="ECO:0000256" key="4">
    <source>
        <dbReference type="ARBA" id="ARBA00021095"/>
    </source>
</evidence>
<comment type="function">
    <text evidence="15">Core subunit of the mitochondrial membrane respiratory chain NADH dehydrogenase (Complex I) which catalyzes electron transfer from NADH through the respiratory chain, using ubiquinone as an electron acceptor. Essential for the catalytic activity and assembly of complex I.</text>
</comment>
<reference evidence="16" key="1">
    <citation type="journal article" date="2018" name="Mitochondrial DNA Part B Resour">
        <title>Complete mitochondrial genome analysis of Aquilonastra batheri (Echinodermata, Asteroidea, Valvatida).</title>
        <authorList>
            <person name="Lee T."/>
            <person name="Shin S."/>
        </authorList>
    </citation>
    <scope>NUCLEOTIDE SEQUENCE</scope>
</reference>